<dbReference type="EMBL" id="NSJZ01000010">
    <property type="protein sequence ID" value="PAU96780.1"/>
    <property type="molecule type" value="Genomic_DNA"/>
</dbReference>
<organism evidence="5 6">
    <name type="scientific">Paracoccus salipaludis</name>
    <dbReference type="NCBI Taxonomy" id="2032623"/>
    <lineage>
        <taxon>Bacteria</taxon>
        <taxon>Pseudomonadati</taxon>
        <taxon>Pseudomonadota</taxon>
        <taxon>Alphaproteobacteria</taxon>
        <taxon>Rhodobacterales</taxon>
        <taxon>Paracoccaceae</taxon>
        <taxon>Paracoccus</taxon>
    </lineage>
</organism>
<name>A0A2A2GHU5_9RHOB</name>
<feature type="region of interest" description="Disordered" evidence="2">
    <location>
        <begin position="159"/>
        <end position="178"/>
    </location>
</feature>
<evidence type="ECO:0000256" key="1">
    <source>
        <dbReference type="ARBA" id="ARBA00008005"/>
    </source>
</evidence>
<protein>
    <submittedName>
        <fullName evidence="5">Phage tail protein</fullName>
    </submittedName>
</protein>
<dbReference type="Pfam" id="PF04984">
    <property type="entry name" value="Phage_sheath_1"/>
    <property type="match status" value="1"/>
</dbReference>
<proteinExistence type="inferred from homology"/>
<sequence>MPEYLTPGVYIEEVSTGARPIQEVGTTTAAFLGLAPDPAAKPGEAHAVTSWRDFTRIFGGQAGVSTPLSHALAGFFLNGGQRAWVVNTGPGGGFEEGLHALSAVDEISMIAAPGQTDAAVHDLLLTHCEQLGTRFAILDGPAEAHNLSLLIRVASLSAGDRDEGEGDGSGGMRSRESERGYGGLYFPHLVVRDPFDSTKLVTVPPSGHVAGMFALSDMRRGVFKAPANMVVRGALGLSQRLTDAEQGVLNPAGVNAFRMFTGRGIVLWGARTLAPAASEWRYVPVRRLFIMVEESIRRGTQWVVFEPNDERLWKSIRRDVGAFLMLLWRDGALQGATPEQAFFVKCDAETNTPDEIAAGRVVIEVGLAPVRPAEFVIFRIGQTSAELP</sequence>
<dbReference type="PANTHER" id="PTHR35861:SF1">
    <property type="entry name" value="PHAGE TAIL SHEATH PROTEIN"/>
    <property type="match status" value="1"/>
</dbReference>
<dbReference type="Pfam" id="PF17482">
    <property type="entry name" value="Phage_sheath_1C"/>
    <property type="match status" value="1"/>
</dbReference>
<gene>
    <name evidence="5" type="ORF">CK240_11915</name>
</gene>
<dbReference type="OrthoDB" id="9767864at2"/>
<evidence type="ECO:0000259" key="4">
    <source>
        <dbReference type="Pfam" id="PF17482"/>
    </source>
</evidence>
<evidence type="ECO:0000313" key="5">
    <source>
        <dbReference type="EMBL" id="PAU96780.1"/>
    </source>
</evidence>
<evidence type="ECO:0000313" key="6">
    <source>
        <dbReference type="Proteomes" id="UP000218023"/>
    </source>
</evidence>
<dbReference type="PANTHER" id="PTHR35861">
    <property type="match status" value="1"/>
</dbReference>
<evidence type="ECO:0000259" key="3">
    <source>
        <dbReference type="Pfam" id="PF04984"/>
    </source>
</evidence>
<dbReference type="InterPro" id="IPR035089">
    <property type="entry name" value="Phage_sheath_subtilisin"/>
</dbReference>
<comment type="similarity">
    <text evidence="1">Belongs to the myoviridae tail sheath protein family.</text>
</comment>
<keyword evidence="6" id="KW-1185">Reference proteome</keyword>
<dbReference type="InterPro" id="IPR052042">
    <property type="entry name" value="Tail_sheath_structural"/>
</dbReference>
<dbReference type="Gene3D" id="3.40.50.11780">
    <property type="match status" value="1"/>
</dbReference>
<dbReference type="InterPro" id="IPR020287">
    <property type="entry name" value="Tail_sheath_C"/>
</dbReference>
<accession>A0A2A2GHU5</accession>
<feature type="domain" description="Tail sheath protein subtilisin-like" evidence="3">
    <location>
        <begin position="200"/>
        <end position="273"/>
    </location>
</feature>
<dbReference type="AlphaFoldDB" id="A0A2A2GHU5"/>
<dbReference type="Proteomes" id="UP000218023">
    <property type="component" value="Unassembled WGS sequence"/>
</dbReference>
<comment type="caution">
    <text evidence="5">The sequence shown here is derived from an EMBL/GenBank/DDBJ whole genome shotgun (WGS) entry which is preliminary data.</text>
</comment>
<feature type="domain" description="Tail sheath protein C-terminal" evidence="4">
    <location>
        <begin position="278"/>
        <end position="381"/>
    </location>
</feature>
<reference evidence="5 6" key="1">
    <citation type="submission" date="2017-09" db="EMBL/GenBank/DDBJ databases">
        <title>Paracoccus alkalisoli sp. nov., isolated from saline alkaline soil.</title>
        <authorList>
            <person name="Dong X."/>
            <person name="Zhang G."/>
        </authorList>
    </citation>
    <scope>NUCLEOTIDE SEQUENCE [LARGE SCALE GENOMIC DNA]</scope>
    <source>
        <strain evidence="5 6">WN007</strain>
    </source>
</reference>
<evidence type="ECO:0000256" key="2">
    <source>
        <dbReference type="SAM" id="MobiDB-lite"/>
    </source>
</evidence>
<dbReference type="RefSeq" id="WP_095640570.1">
    <property type="nucleotide sequence ID" value="NZ_NSJZ01000010.1"/>
</dbReference>